<dbReference type="HAMAP" id="MF_03112">
    <property type="entry name" value="Asna1_Get3"/>
    <property type="match status" value="1"/>
</dbReference>
<keyword evidence="6 8" id="KW-0256">Endoplasmic reticulum</keyword>
<name>A0A0F7UFF3_NEOCL</name>
<evidence type="ECO:0000256" key="6">
    <source>
        <dbReference type="ARBA" id="ARBA00022824"/>
    </source>
</evidence>
<evidence type="ECO:0000256" key="1">
    <source>
        <dbReference type="ARBA" id="ARBA00011040"/>
    </source>
</evidence>
<keyword evidence="5 8" id="KW-0378">Hydrolase</keyword>
<dbReference type="Pfam" id="PF02374">
    <property type="entry name" value="ArsA_ATPase"/>
    <property type="match status" value="2"/>
</dbReference>
<evidence type="ECO:0000256" key="4">
    <source>
        <dbReference type="ARBA" id="ARBA00022741"/>
    </source>
</evidence>
<evidence type="ECO:0000256" key="7">
    <source>
        <dbReference type="ARBA" id="ARBA00022840"/>
    </source>
</evidence>
<dbReference type="PANTHER" id="PTHR10803:SF3">
    <property type="entry name" value="ATPASE GET3"/>
    <property type="match status" value="1"/>
</dbReference>
<feature type="binding site" evidence="8">
    <location>
        <begin position="27"/>
        <end position="34"/>
    </location>
    <ligand>
        <name>ATP</name>
        <dbReference type="ChEBI" id="CHEBI:30616"/>
    </ligand>
</feature>
<evidence type="ECO:0000256" key="8">
    <source>
        <dbReference type="HAMAP-Rule" id="MF_03112"/>
    </source>
</evidence>
<protein>
    <recommendedName>
        <fullName evidence="8">ATPase ASNA1 homolog</fullName>
        <ecNumber evidence="8">3.6.-.-</ecNumber>
    </recommendedName>
    <alternativeName>
        <fullName evidence="8">Arsenical pump-driving ATPase homolog</fullName>
    </alternativeName>
    <alternativeName>
        <fullName evidence="8">Arsenite-stimulated ATPase</fullName>
    </alternativeName>
</protein>
<dbReference type="AlphaFoldDB" id="A0A0F7UFF3"/>
<dbReference type="InterPro" id="IPR016300">
    <property type="entry name" value="ATPase_ArsA/GET3"/>
</dbReference>
<keyword evidence="3 8" id="KW-0963">Cytoplasm</keyword>
<evidence type="ECO:0000256" key="5">
    <source>
        <dbReference type="ARBA" id="ARBA00022801"/>
    </source>
</evidence>
<evidence type="ECO:0000259" key="9">
    <source>
        <dbReference type="Pfam" id="PF02374"/>
    </source>
</evidence>
<dbReference type="GO" id="GO:0071816">
    <property type="term" value="P:tail-anchored membrane protein insertion into ER membrane"/>
    <property type="evidence" value="ECO:0007669"/>
    <property type="project" value="TreeGrafter"/>
</dbReference>
<comment type="function">
    <text evidence="8">ATPase required for the post-translational delivery of tail-anchored (TA) proteins to the endoplasmic reticulum. Recognizes and selectively binds the transmembrane domain of TA proteins in the cytosol. This complex then targets to the endoplasmic reticulum by membrane-bound receptors, where the tail-anchored protein is released for insertion. This process is regulated by ATP binding and hydrolysis. ATP binding drives the homodimer towards the closed dimer state, facilitating recognition of newly synthesized TA membrane proteins. ATP hydrolysis is required for insertion. Subsequently, the homodimer reverts towards the open dimer state, lowering its affinity for the membrane-bound receptor, and returning it to the cytosol to initiate a new round of targeting.</text>
</comment>
<dbReference type="EMBL" id="LN714483">
    <property type="protein sequence ID" value="CEL67355.1"/>
    <property type="molecule type" value="Genomic_DNA"/>
</dbReference>
<feature type="domain" description="ArsA/GET3 Anion-transporting ATPase-like" evidence="9">
    <location>
        <begin position="20"/>
        <end position="265"/>
    </location>
</feature>
<dbReference type="NCBIfam" id="TIGR00345">
    <property type="entry name" value="GET3_arsA_TRC40"/>
    <property type="match status" value="1"/>
</dbReference>
<dbReference type="PANTHER" id="PTHR10803">
    <property type="entry name" value="ARSENICAL PUMP-DRIVING ATPASE ARSENITE-TRANSLOCATING ATPASE"/>
    <property type="match status" value="1"/>
</dbReference>
<dbReference type="GO" id="GO:0005524">
    <property type="term" value="F:ATP binding"/>
    <property type="evidence" value="ECO:0007669"/>
    <property type="project" value="UniProtKB-UniRule"/>
</dbReference>
<sequence>MEELELERSLKELLWTPSLRWIFVGGKGGVGKTTTSCAVAAQLAKTRESVLIISTDPAHNISDAFTQKFSNSPSLVNGFNNLYAMEIDSSYQETFDFKLSNLPSGEGGTSFSLTSLLPEMLQAVPGIDEALSFAELMQSVQSMKYSVIVFDTAPTGHTLRLLAFPDLLERGLKKISTFKDKIQSALQMLNAVSGQQIQEQDFAAKIENLKAVTTSVREAFQDPAHTTFVCVCIPEFLSVYETERLVQELAKQKIDCSNIVVNQVLFPVGGVQDEDGRPPASLAYASDLGPPVPLEQLLAPPAPQGEAETVHDENARLRRFIHRIQIRLLALEKSYHSRRAMQSRYLQQIQDLYSFDFHVVPIPQQPEEVRGIERLLRFGDLLSTSRPLPILPSSPSNP</sequence>
<comment type="subcellular location">
    <subcellularLocation>
        <location evidence="8">Cytoplasm</location>
    </subcellularLocation>
    <subcellularLocation>
        <location evidence="8">Endoplasmic reticulum</location>
    </subcellularLocation>
</comment>
<feature type="active site" evidence="8">
    <location>
        <position position="56"/>
    </location>
</feature>
<dbReference type="GO" id="GO:0043529">
    <property type="term" value="C:GET complex"/>
    <property type="evidence" value="ECO:0007669"/>
    <property type="project" value="TreeGrafter"/>
</dbReference>
<dbReference type="FunFam" id="3.40.50.300:FF:001459">
    <property type="entry name" value="ATPase ASNA1 homolog"/>
    <property type="match status" value="1"/>
</dbReference>
<reference evidence="10" key="1">
    <citation type="journal article" date="2015" name="PLoS ONE">
        <title>Comprehensive Evaluation of Toxoplasma gondii VEG and Neospora caninum LIV Genomes with Tachyzoite Stage Transcriptome and Proteome Defines Novel Transcript Features.</title>
        <authorList>
            <person name="Ramaprasad A."/>
            <person name="Mourier T."/>
            <person name="Naeem R."/>
            <person name="Malas T.B."/>
            <person name="Moussa E."/>
            <person name="Panigrahi A."/>
            <person name="Vermont S.J."/>
            <person name="Otto T.D."/>
            <person name="Wastling J."/>
            <person name="Pain A."/>
        </authorList>
    </citation>
    <scope>NUCLEOTIDE SEQUENCE</scope>
    <source>
        <strain evidence="10">Liverpool</strain>
    </source>
</reference>
<dbReference type="CDD" id="cd02035">
    <property type="entry name" value="ArsA"/>
    <property type="match status" value="1"/>
</dbReference>
<evidence type="ECO:0000256" key="2">
    <source>
        <dbReference type="ARBA" id="ARBA00022448"/>
    </source>
</evidence>
<proteinExistence type="inferred from homology"/>
<dbReference type="InterPro" id="IPR027542">
    <property type="entry name" value="ATPase_ArsA/GET3_euk"/>
</dbReference>
<comment type="similarity">
    <text evidence="1 8">Belongs to the arsA ATPase family.</text>
</comment>
<keyword evidence="4 8" id="KW-0547">Nucleotide-binding</keyword>
<accession>A0A0F7UFF3</accession>
<evidence type="ECO:0000256" key="3">
    <source>
        <dbReference type="ARBA" id="ARBA00022490"/>
    </source>
</evidence>
<feature type="domain" description="ArsA/GET3 Anion-transporting ATPase-like" evidence="9">
    <location>
        <begin position="335"/>
        <end position="382"/>
    </location>
</feature>
<dbReference type="SUPFAM" id="SSF52540">
    <property type="entry name" value="P-loop containing nucleoside triphosphate hydrolases"/>
    <property type="match status" value="1"/>
</dbReference>
<feature type="binding site" evidence="8">
    <location>
        <position position="262"/>
    </location>
    <ligand>
        <name>ATP</name>
        <dbReference type="ChEBI" id="CHEBI:30616"/>
    </ligand>
</feature>
<keyword evidence="2 8" id="KW-0813">Transport</keyword>
<gene>
    <name evidence="10" type="ORF">BN1204_031560</name>
</gene>
<dbReference type="EC" id="3.6.-.-" evidence="8"/>
<evidence type="ECO:0000313" key="10">
    <source>
        <dbReference type="EMBL" id="CEL67355.1"/>
    </source>
</evidence>
<comment type="caution">
    <text evidence="8">Lacks conserved residue(s) required for the propagation of feature annotation.</text>
</comment>
<organism evidence="10">
    <name type="scientific">Neospora caninum (strain Liverpool)</name>
    <dbReference type="NCBI Taxonomy" id="572307"/>
    <lineage>
        <taxon>Eukaryota</taxon>
        <taxon>Sar</taxon>
        <taxon>Alveolata</taxon>
        <taxon>Apicomplexa</taxon>
        <taxon>Conoidasida</taxon>
        <taxon>Coccidia</taxon>
        <taxon>Eucoccidiorida</taxon>
        <taxon>Eimeriorina</taxon>
        <taxon>Sarcocystidae</taxon>
        <taxon>Neospora</taxon>
    </lineage>
</organism>
<dbReference type="Gene3D" id="3.40.50.300">
    <property type="entry name" value="P-loop containing nucleotide triphosphate hydrolases"/>
    <property type="match status" value="1"/>
</dbReference>
<dbReference type="InterPro" id="IPR025723">
    <property type="entry name" value="ArsA/GET3_ATPase-like"/>
</dbReference>
<dbReference type="GO" id="GO:0016887">
    <property type="term" value="F:ATP hydrolysis activity"/>
    <property type="evidence" value="ECO:0007669"/>
    <property type="project" value="InterPro"/>
</dbReference>
<keyword evidence="7 8" id="KW-0067">ATP-binding</keyword>
<comment type="subunit">
    <text evidence="8">Homodimer.</text>
</comment>
<feature type="binding site" evidence="8">
    <location>
        <position position="235"/>
    </location>
    <ligand>
        <name>ATP</name>
        <dbReference type="ChEBI" id="CHEBI:30616"/>
    </ligand>
</feature>
<dbReference type="InterPro" id="IPR027417">
    <property type="entry name" value="P-loop_NTPase"/>
</dbReference>